<proteinExistence type="predicted"/>
<feature type="compositionally biased region" description="Basic and acidic residues" evidence="1">
    <location>
        <begin position="257"/>
        <end position="266"/>
    </location>
</feature>
<feature type="region of interest" description="Disordered" evidence="1">
    <location>
        <begin position="246"/>
        <end position="282"/>
    </location>
</feature>
<dbReference type="AlphaFoldDB" id="A0AAV2R9E4"/>
<feature type="non-terminal residue" evidence="2">
    <location>
        <position position="498"/>
    </location>
</feature>
<feature type="region of interest" description="Disordered" evidence="1">
    <location>
        <begin position="473"/>
        <end position="498"/>
    </location>
</feature>
<organism evidence="2 3">
    <name type="scientific">Meganyctiphanes norvegica</name>
    <name type="common">Northern krill</name>
    <name type="synonym">Thysanopoda norvegica</name>
    <dbReference type="NCBI Taxonomy" id="48144"/>
    <lineage>
        <taxon>Eukaryota</taxon>
        <taxon>Metazoa</taxon>
        <taxon>Ecdysozoa</taxon>
        <taxon>Arthropoda</taxon>
        <taxon>Crustacea</taxon>
        <taxon>Multicrustacea</taxon>
        <taxon>Malacostraca</taxon>
        <taxon>Eumalacostraca</taxon>
        <taxon>Eucarida</taxon>
        <taxon>Euphausiacea</taxon>
        <taxon>Euphausiidae</taxon>
        <taxon>Meganyctiphanes</taxon>
    </lineage>
</organism>
<evidence type="ECO:0000313" key="3">
    <source>
        <dbReference type="Proteomes" id="UP001497623"/>
    </source>
</evidence>
<keyword evidence="3" id="KW-1185">Reference proteome</keyword>
<gene>
    <name evidence="2" type="ORF">MNOR_LOCUS22449</name>
</gene>
<feature type="compositionally biased region" description="Polar residues" evidence="1">
    <location>
        <begin position="344"/>
        <end position="355"/>
    </location>
</feature>
<protein>
    <submittedName>
        <fullName evidence="2">Uncharacterized protein</fullName>
    </submittedName>
</protein>
<feature type="compositionally biased region" description="Basic residues" evidence="1">
    <location>
        <begin position="267"/>
        <end position="278"/>
    </location>
</feature>
<dbReference type="EMBL" id="CAXKWB010018897">
    <property type="protein sequence ID" value="CAL4121396.1"/>
    <property type="molecule type" value="Genomic_DNA"/>
</dbReference>
<accession>A0AAV2R9E4</accession>
<evidence type="ECO:0000256" key="1">
    <source>
        <dbReference type="SAM" id="MobiDB-lite"/>
    </source>
</evidence>
<feature type="region of interest" description="Disordered" evidence="1">
    <location>
        <begin position="1"/>
        <end position="76"/>
    </location>
</feature>
<sequence>MGMEIPGDCSEESGAGEEGGGDDLIPTGGGGISAASGEEVSPVNNVDDHATTSKGRKPTGGEDGSPMKSLLENSRNCKKETHTVFVDLHNTGRMNHITNPNTYEDLVNNNKYVPESANQPYFNVDNTESFLINGSELSKLNDGNSYENHSFSPYTENYNKSQDKICDNKFNEEKMDDSANKSYEHVDRKAAEEISLNGNSERTPMLENGKNEEEKCPSDITNLTDESVNNKVKVNVLEMVKQIEQGLGETESSENEPMSRAETMTRRERRQLRKRKSERKIGSRGWDITSSDFVTDYPIAIEPDPVQISLPDIQIESNTPPINTEEDQPDSPPTFLVSPIVDETSGNSANSGSIPSSPEYEFNFFPLGSANKNLENNEEQFFCEDNMNSLSLRVLPRTPQGRITPTLGIQEADIPELPEEGQEPLLEPHTPESVLSQASLSGISLLSSDWWMKREHSQEKILPVEYEFQTRKISTTSSNEEAHRQQEQGSRWKNITKK</sequence>
<comment type="caution">
    <text evidence="2">The sequence shown here is derived from an EMBL/GenBank/DDBJ whole genome shotgun (WGS) entry which is preliminary data.</text>
</comment>
<name>A0AAV2R9E4_MEGNR</name>
<feature type="compositionally biased region" description="Acidic residues" evidence="1">
    <location>
        <begin position="9"/>
        <end position="21"/>
    </location>
</feature>
<reference evidence="2 3" key="1">
    <citation type="submission" date="2024-05" db="EMBL/GenBank/DDBJ databases">
        <authorList>
            <person name="Wallberg A."/>
        </authorList>
    </citation>
    <scope>NUCLEOTIDE SEQUENCE [LARGE SCALE GENOMIC DNA]</scope>
</reference>
<feature type="compositionally biased region" description="Polar residues" evidence="1">
    <location>
        <begin position="487"/>
        <end position="498"/>
    </location>
</feature>
<feature type="region of interest" description="Disordered" evidence="1">
    <location>
        <begin position="316"/>
        <end position="355"/>
    </location>
</feature>
<dbReference type="Proteomes" id="UP001497623">
    <property type="component" value="Unassembled WGS sequence"/>
</dbReference>
<evidence type="ECO:0000313" key="2">
    <source>
        <dbReference type="EMBL" id="CAL4121396.1"/>
    </source>
</evidence>
<feature type="region of interest" description="Disordered" evidence="1">
    <location>
        <begin position="200"/>
        <end position="223"/>
    </location>
</feature>